<evidence type="ECO:0000256" key="1">
    <source>
        <dbReference type="ARBA" id="ARBA00004323"/>
    </source>
</evidence>
<keyword evidence="6" id="KW-0479">Metal-binding</keyword>
<dbReference type="Proteomes" id="UP000288259">
    <property type="component" value="Unassembled WGS sequence"/>
</dbReference>
<sequence length="309" mass="36102">MCFGGHGLKKIFLIAAHKPTRALQWTVEYLSQFPENTIVIHYDAKSNVEQLQLPDRVNIRFIADPIAVQWGHFSQIEASLKLFRYANSLNYDYCFLISGECVPACSNQMMDKLLIQNQGKDFVHFQQDKTQMRRLASERIRYRYPSAFFHRPRSIIDKLLVYSHRYLRHLWFTNHSAKRNLTGLTELYKGTSWVTLTQSTVADMLRFIDNNPALVKSFEASLCGDEVFFHSVIKALPDTRFVHNPKYQHQALRYLDWQSGPQFPRHLTPSDIGKIRSGTYFFARKVTDDLSENDFEHFVGLVNDKEEKL</sequence>
<keyword evidence="10" id="KW-0333">Golgi apparatus</keyword>
<evidence type="ECO:0000256" key="4">
    <source>
        <dbReference type="ARBA" id="ARBA00022679"/>
    </source>
</evidence>
<evidence type="ECO:0000313" key="16">
    <source>
        <dbReference type="Proteomes" id="UP000288259"/>
    </source>
</evidence>
<proteinExistence type="predicted"/>
<dbReference type="GO" id="GO:0050650">
    <property type="term" value="P:chondroitin sulfate proteoglycan biosynthetic process"/>
    <property type="evidence" value="ECO:0007669"/>
    <property type="project" value="TreeGrafter"/>
</dbReference>
<keyword evidence="9" id="KW-1133">Transmembrane helix</keyword>
<dbReference type="Pfam" id="PF02485">
    <property type="entry name" value="Branch"/>
    <property type="match status" value="1"/>
</dbReference>
<evidence type="ECO:0000256" key="8">
    <source>
        <dbReference type="ARBA" id="ARBA00022968"/>
    </source>
</evidence>
<evidence type="ECO:0000256" key="7">
    <source>
        <dbReference type="ARBA" id="ARBA00022824"/>
    </source>
</evidence>
<keyword evidence="11" id="KW-0472">Membrane</keyword>
<dbReference type="InterPro" id="IPR003406">
    <property type="entry name" value="Glyco_trans_14"/>
</dbReference>
<evidence type="ECO:0000256" key="10">
    <source>
        <dbReference type="ARBA" id="ARBA00023034"/>
    </source>
</evidence>
<dbReference type="GO" id="GO:0046872">
    <property type="term" value="F:metal ion binding"/>
    <property type="evidence" value="ECO:0007669"/>
    <property type="project" value="UniProtKB-KW"/>
</dbReference>
<keyword evidence="7" id="KW-0256">Endoplasmic reticulum</keyword>
<accession>A0A432YNU9</accession>
<keyword evidence="5" id="KW-0812">Transmembrane</keyword>
<keyword evidence="3" id="KW-0328">Glycosyltransferase</keyword>
<keyword evidence="12" id="KW-1015">Disulfide bond</keyword>
<dbReference type="PANTHER" id="PTHR46025">
    <property type="entry name" value="XYLOSYLTRANSFERASE OXT"/>
    <property type="match status" value="1"/>
</dbReference>
<reference evidence="16" key="1">
    <citation type="journal article" date="2018" name="Front. Microbiol.">
        <title>Genome-Based Analysis Reveals the Taxonomy and Diversity of the Family Idiomarinaceae.</title>
        <authorList>
            <person name="Liu Y."/>
            <person name="Lai Q."/>
            <person name="Shao Z."/>
        </authorList>
    </citation>
    <scope>NUCLEOTIDE SEQUENCE [LARGE SCALE GENOMIC DNA]</scope>
    <source>
        <strain evidence="16">CVS-6</strain>
    </source>
</reference>
<keyword evidence="4" id="KW-0808">Transferase</keyword>
<keyword evidence="16" id="KW-1185">Reference proteome</keyword>
<dbReference type="GO" id="GO:0016020">
    <property type="term" value="C:membrane"/>
    <property type="evidence" value="ECO:0007669"/>
    <property type="project" value="InterPro"/>
</dbReference>
<evidence type="ECO:0000256" key="5">
    <source>
        <dbReference type="ARBA" id="ARBA00022692"/>
    </source>
</evidence>
<dbReference type="GO" id="GO:0015012">
    <property type="term" value="P:heparan sulfate proteoglycan biosynthetic process"/>
    <property type="evidence" value="ECO:0007669"/>
    <property type="project" value="TreeGrafter"/>
</dbReference>
<dbReference type="EMBL" id="PIPY01000003">
    <property type="protein sequence ID" value="RUO62624.1"/>
    <property type="molecule type" value="Genomic_DNA"/>
</dbReference>
<evidence type="ECO:0000256" key="3">
    <source>
        <dbReference type="ARBA" id="ARBA00022676"/>
    </source>
</evidence>
<evidence type="ECO:0000256" key="14">
    <source>
        <dbReference type="ARBA" id="ARBA00042865"/>
    </source>
</evidence>
<evidence type="ECO:0000256" key="2">
    <source>
        <dbReference type="ARBA" id="ARBA00004648"/>
    </source>
</evidence>
<dbReference type="GO" id="GO:0030158">
    <property type="term" value="F:protein xylosyltransferase activity"/>
    <property type="evidence" value="ECO:0007669"/>
    <property type="project" value="InterPro"/>
</dbReference>
<evidence type="ECO:0000256" key="12">
    <source>
        <dbReference type="ARBA" id="ARBA00023157"/>
    </source>
</evidence>
<dbReference type="AlphaFoldDB" id="A0A432YNU9"/>
<name>A0A432YNU9_9GAMM</name>
<dbReference type="PANTHER" id="PTHR46025:SF3">
    <property type="entry name" value="XYLOSYLTRANSFERASE OXT"/>
    <property type="match status" value="1"/>
</dbReference>
<evidence type="ECO:0000256" key="13">
    <source>
        <dbReference type="ARBA" id="ARBA00023180"/>
    </source>
</evidence>
<keyword evidence="8" id="KW-0735">Signal-anchor</keyword>
<keyword evidence="13" id="KW-0325">Glycoprotein</keyword>
<comment type="caution">
    <text evidence="15">The sequence shown here is derived from an EMBL/GenBank/DDBJ whole genome shotgun (WGS) entry which is preliminary data.</text>
</comment>
<organism evidence="15 16">
    <name type="scientific">Pseudidiomarina insulisalsae</name>
    <dbReference type="NCBI Taxonomy" id="575789"/>
    <lineage>
        <taxon>Bacteria</taxon>
        <taxon>Pseudomonadati</taxon>
        <taxon>Pseudomonadota</taxon>
        <taxon>Gammaproteobacteria</taxon>
        <taxon>Alteromonadales</taxon>
        <taxon>Idiomarinaceae</taxon>
        <taxon>Pseudidiomarina</taxon>
    </lineage>
</organism>
<dbReference type="InterPro" id="IPR043538">
    <property type="entry name" value="XYLT"/>
</dbReference>
<comment type="subcellular location">
    <subcellularLocation>
        <location evidence="2">Endoplasmic reticulum membrane</location>
        <topology evidence="2">Single-pass type II membrane protein</topology>
    </subcellularLocation>
    <subcellularLocation>
        <location evidence="1">Golgi apparatus membrane</location>
        <topology evidence="1">Single-pass type II membrane protein</topology>
    </subcellularLocation>
</comment>
<evidence type="ECO:0000256" key="11">
    <source>
        <dbReference type="ARBA" id="ARBA00023136"/>
    </source>
</evidence>
<protein>
    <recommendedName>
        <fullName evidence="14">Peptide O-xylosyltransferase</fullName>
    </recommendedName>
</protein>
<evidence type="ECO:0000313" key="15">
    <source>
        <dbReference type="EMBL" id="RUO62624.1"/>
    </source>
</evidence>
<evidence type="ECO:0000256" key="6">
    <source>
        <dbReference type="ARBA" id="ARBA00022723"/>
    </source>
</evidence>
<evidence type="ECO:0000256" key="9">
    <source>
        <dbReference type="ARBA" id="ARBA00022989"/>
    </source>
</evidence>
<gene>
    <name evidence="15" type="ORF">CWI71_04110</name>
</gene>